<dbReference type="Gene3D" id="3.40.50.2300">
    <property type="match status" value="1"/>
</dbReference>
<feature type="DNA-binding region" description="OmpR/PhoB-type" evidence="3">
    <location>
        <begin position="123"/>
        <end position="218"/>
    </location>
</feature>
<dbReference type="SUPFAM" id="SSF52172">
    <property type="entry name" value="CheY-like"/>
    <property type="match status" value="1"/>
</dbReference>
<dbReference type="Proteomes" id="UP000430079">
    <property type="component" value="Unassembled WGS sequence"/>
</dbReference>
<evidence type="ECO:0000256" key="3">
    <source>
        <dbReference type="PROSITE-ProRule" id="PRU01091"/>
    </source>
</evidence>
<reference evidence="7 8" key="1">
    <citation type="submission" date="2019-12" db="EMBL/GenBank/DDBJ databases">
        <title>Whole genome shotgun sequence of Streptomyces hygroscopicus subsp. glebosus NBRC 13786.</title>
        <authorList>
            <person name="Ichikawa N."/>
            <person name="Kimura A."/>
            <person name="Kitahashi Y."/>
            <person name="Komaki H."/>
            <person name="Tamura T."/>
        </authorList>
    </citation>
    <scope>NUCLEOTIDE SEQUENCE [LARGE SCALE GENOMIC DNA]</scope>
    <source>
        <strain evidence="7 8">NBRC 13786</strain>
    </source>
</reference>
<keyword evidence="8" id="KW-1185">Reference proteome</keyword>
<evidence type="ECO:0000256" key="1">
    <source>
        <dbReference type="ARBA" id="ARBA00023125"/>
    </source>
</evidence>
<dbReference type="PANTHER" id="PTHR48111:SF36">
    <property type="entry name" value="TRANSCRIPTIONAL REGULATORY PROTEIN CUTR"/>
    <property type="match status" value="1"/>
</dbReference>
<feature type="domain" description="Response regulatory" evidence="5">
    <location>
        <begin position="2"/>
        <end position="115"/>
    </location>
</feature>
<dbReference type="GO" id="GO:0000156">
    <property type="term" value="F:phosphorelay response regulator activity"/>
    <property type="evidence" value="ECO:0007669"/>
    <property type="project" value="TreeGrafter"/>
</dbReference>
<keyword evidence="2" id="KW-0597">Phosphoprotein</keyword>
<dbReference type="GO" id="GO:0005829">
    <property type="term" value="C:cytosol"/>
    <property type="evidence" value="ECO:0007669"/>
    <property type="project" value="TreeGrafter"/>
</dbReference>
<dbReference type="Gene3D" id="1.10.10.10">
    <property type="entry name" value="Winged helix-like DNA-binding domain superfamily/Winged helix DNA-binding domain"/>
    <property type="match status" value="1"/>
</dbReference>
<dbReference type="PROSITE" id="PS50110">
    <property type="entry name" value="RESPONSE_REGULATORY"/>
    <property type="match status" value="1"/>
</dbReference>
<feature type="modified residue" description="4-aspartylphosphate" evidence="2">
    <location>
        <position position="51"/>
    </location>
</feature>
<dbReference type="InterPro" id="IPR001867">
    <property type="entry name" value="OmpR/PhoB-type_DNA-bd"/>
</dbReference>
<dbReference type="PROSITE" id="PS51755">
    <property type="entry name" value="OMPR_PHOB"/>
    <property type="match status" value="1"/>
</dbReference>
<dbReference type="Pfam" id="PF00072">
    <property type="entry name" value="Response_reg"/>
    <property type="match status" value="1"/>
</dbReference>
<organism evidence="7 8">
    <name type="scientific">Streptomyces glebosus</name>
    <dbReference type="NCBI Taxonomy" id="249580"/>
    <lineage>
        <taxon>Bacteria</taxon>
        <taxon>Bacillati</taxon>
        <taxon>Actinomycetota</taxon>
        <taxon>Actinomycetes</taxon>
        <taxon>Kitasatosporales</taxon>
        <taxon>Streptomycetaceae</taxon>
        <taxon>Streptomyces</taxon>
    </lineage>
</organism>
<dbReference type="CDD" id="cd00383">
    <property type="entry name" value="trans_reg_C"/>
    <property type="match status" value="1"/>
</dbReference>
<dbReference type="RefSeq" id="WP_190141507.1">
    <property type="nucleotide sequence ID" value="NZ_BLIO01000001.1"/>
</dbReference>
<dbReference type="InterPro" id="IPR039420">
    <property type="entry name" value="WalR-like"/>
</dbReference>
<sequence>MRVLVVEDEECLADMIAAELRRAAIVVDIAHDGRAALAGLRLGGYDVLVLDGELPAPHGDALRRYVVAERLPTRVLLLTAAGPDDRAADPAPAADDWLAKPFAPGELLARVVSLGRPARRAEPQVIERAGVTVDTAHGVAARDGRPLALSRTEFGVLEVLLRAQGAVVSGEELIEEVWEEHTRYGGNAVRVTLGALRAKLGDPPVIEAVPGGGYRMTDGAGAEGPGAEGPGAGGEPEPGARRARV</sequence>
<evidence type="ECO:0000313" key="8">
    <source>
        <dbReference type="Proteomes" id="UP000430079"/>
    </source>
</evidence>
<accession>A0A640SV71</accession>
<feature type="region of interest" description="Disordered" evidence="4">
    <location>
        <begin position="216"/>
        <end position="245"/>
    </location>
</feature>
<evidence type="ECO:0000256" key="4">
    <source>
        <dbReference type="SAM" id="MobiDB-lite"/>
    </source>
</evidence>
<evidence type="ECO:0000259" key="6">
    <source>
        <dbReference type="PROSITE" id="PS51755"/>
    </source>
</evidence>
<evidence type="ECO:0000313" key="7">
    <source>
        <dbReference type="EMBL" id="GFE15339.1"/>
    </source>
</evidence>
<dbReference type="SMART" id="SM00862">
    <property type="entry name" value="Trans_reg_C"/>
    <property type="match status" value="1"/>
</dbReference>
<feature type="compositionally biased region" description="Gly residues" evidence="4">
    <location>
        <begin position="221"/>
        <end position="236"/>
    </location>
</feature>
<dbReference type="EMBL" id="BLIO01000001">
    <property type="protein sequence ID" value="GFE15339.1"/>
    <property type="molecule type" value="Genomic_DNA"/>
</dbReference>
<evidence type="ECO:0000256" key="2">
    <source>
        <dbReference type="PROSITE-ProRule" id="PRU00169"/>
    </source>
</evidence>
<keyword evidence="1 3" id="KW-0238">DNA-binding</keyword>
<dbReference type="InterPro" id="IPR011006">
    <property type="entry name" value="CheY-like_superfamily"/>
</dbReference>
<dbReference type="GO" id="GO:0006355">
    <property type="term" value="P:regulation of DNA-templated transcription"/>
    <property type="evidence" value="ECO:0007669"/>
    <property type="project" value="InterPro"/>
</dbReference>
<dbReference type="GO" id="GO:0000976">
    <property type="term" value="F:transcription cis-regulatory region binding"/>
    <property type="evidence" value="ECO:0007669"/>
    <property type="project" value="TreeGrafter"/>
</dbReference>
<name>A0A640SV71_9ACTN</name>
<protein>
    <submittedName>
        <fullName evidence="7">DNA-binding response regulator</fullName>
    </submittedName>
</protein>
<dbReference type="InterPro" id="IPR001789">
    <property type="entry name" value="Sig_transdc_resp-reg_receiver"/>
</dbReference>
<dbReference type="Pfam" id="PF00486">
    <property type="entry name" value="Trans_reg_C"/>
    <property type="match status" value="1"/>
</dbReference>
<dbReference type="AlphaFoldDB" id="A0A640SV71"/>
<dbReference type="GO" id="GO:0032993">
    <property type="term" value="C:protein-DNA complex"/>
    <property type="evidence" value="ECO:0007669"/>
    <property type="project" value="TreeGrafter"/>
</dbReference>
<dbReference type="PANTHER" id="PTHR48111">
    <property type="entry name" value="REGULATOR OF RPOS"/>
    <property type="match status" value="1"/>
</dbReference>
<feature type="domain" description="OmpR/PhoB-type" evidence="6">
    <location>
        <begin position="123"/>
        <end position="218"/>
    </location>
</feature>
<dbReference type="SMART" id="SM00448">
    <property type="entry name" value="REC"/>
    <property type="match status" value="1"/>
</dbReference>
<gene>
    <name evidence="7" type="ORF">Sgleb_33860</name>
</gene>
<dbReference type="InterPro" id="IPR036388">
    <property type="entry name" value="WH-like_DNA-bd_sf"/>
</dbReference>
<proteinExistence type="predicted"/>
<comment type="caution">
    <text evidence="7">The sequence shown here is derived from an EMBL/GenBank/DDBJ whole genome shotgun (WGS) entry which is preliminary data.</text>
</comment>
<evidence type="ECO:0000259" key="5">
    <source>
        <dbReference type="PROSITE" id="PS50110"/>
    </source>
</evidence>